<dbReference type="OrthoDB" id="2317049at2759"/>
<dbReference type="EMBL" id="CAJVPZ010042832">
    <property type="protein sequence ID" value="CAG8764500.1"/>
    <property type="molecule type" value="Genomic_DNA"/>
</dbReference>
<name>A0A9N9J8L6_9GLOM</name>
<accession>A0A9N9J8L6</accession>
<sequence length="70" mass="8103">MPQNPGLVYLHYDDLDIVPPFKQPRVKCKYCPHTCNKALNKCESHLKNCSKIDNETYQSYFGHSKITSSQ</sequence>
<comment type="caution">
    <text evidence="1">The sequence shown here is derived from an EMBL/GenBank/DDBJ whole genome shotgun (WGS) entry which is preliminary data.</text>
</comment>
<feature type="non-terminal residue" evidence="1">
    <location>
        <position position="70"/>
    </location>
</feature>
<protein>
    <submittedName>
        <fullName evidence="1">10315_t:CDS:1</fullName>
    </submittedName>
</protein>
<dbReference type="Proteomes" id="UP000789396">
    <property type="component" value="Unassembled WGS sequence"/>
</dbReference>
<gene>
    <name evidence="1" type="ORF">RFULGI_LOCUS14565</name>
</gene>
<keyword evidence="2" id="KW-1185">Reference proteome</keyword>
<organism evidence="1 2">
    <name type="scientific">Racocetra fulgida</name>
    <dbReference type="NCBI Taxonomy" id="60492"/>
    <lineage>
        <taxon>Eukaryota</taxon>
        <taxon>Fungi</taxon>
        <taxon>Fungi incertae sedis</taxon>
        <taxon>Mucoromycota</taxon>
        <taxon>Glomeromycotina</taxon>
        <taxon>Glomeromycetes</taxon>
        <taxon>Diversisporales</taxon>
        <taxon>Gigasporaceae</taxon>
        <taxon>Racocetra</taxon>
    </lineage>
</organism>
<reference evidence="1" key="1">
    <citation type="submission" date="2021-06" db="EMBL/GenBank/DDBJ databases">
        <authorList>
            <person name="Kallberg Y."/>
            <person name="Tangrot J."/>
            <person name="Rosling A."/>
        </authorList>
    </citation>
    <scope>NUCLEOTIDE SEQUENCE</scope>
    <source>
        <strain evidence="1">IN212</strain>
    </source>
</reference>
<proteinExistence type="predicted"/>
<dbReference type="AlphaFoldDB" id="A0A9N9J8L6"/>
<evidence type="ECO:0000313" key="1">
    <source>
        <dbReference type="EMBL" id="CAG8764500.1"/>
    </source>
</evidence>
<evidence type="ECO:0000313" key="2">
    <source>
        <dbReference type="Proteomes" id="UP000789396"/>
    </source>
</evidence>